<evidence type="ECO:0008006" key="4">
    <source>
        <dbReference type="Google" id="ProtNLM"/>
    </source>
</evidence>
<dbReference type="InterPro" id="IPR005312">
    <property type="entry name" value="DUF1759"/>
</dbReference>
<sequence>MSSARCRMALGPALFRLRQHVTTAENLLDEPVINAETTENLEQERAHITRILSRMEVELDAWGAIMNGLQGPAREAEEALFTAFVRDDRHLTEWLEDAREMLAHIAAELADEPNQPIAAGGQQPAVAVNPPVPAVPFVNNAVFLGGANAQQPAAVANAANQPPPMPINAGGVHGQQPFAVANPANLALPVPINAAPVPLATARLPQLSLPVFSGEPMEWPAFWQSFESAVDRAALEPVDKLNYLHGCLRGKAARAVTAYRGGENYAHAVAALRRLFGDPRKIAEALQSELINLRPVDDSVGSLQHFLETLERVCRQLSNLNMPDDRQPIHVPNHPQQIAVHYSVRTRQNGTCGRHSMGYSSAQSWTRRSSRSQRRGRTVPARNKCRQTNTISARSEAKSTSATRTARKCASFLRCSVRQKFWQKTCSVLPVLPRPALGLRVQQSYRCRDSKTLPFAAEPVPQLPTEGSSIERVPVEASVPSVQRTASFFNLP</sequence>
<evidence type="ECO:0000313" key="3">
    <source>
        <dbReference type="Proteomes" id="UP001620626"/>
    </source>
</evidence>
<dbReference type="PANTHER" id="PTHR22954">
    <property type="entry name" value="RETROVIRAL PROTEASE-RELATED"/>
    <property type="match status" value="1"/>
</dbReference>
<dbReference type="Pfam" id="PF03564">
    <property type="entry name" value="DUF1759"/>
    <property type="match status" value="1"/>
</dbReference>
<dbReference type="EMBL" id="JBICBT010001026">
    <property type="protein sequence ID" value="KAL3086913.1"/>
    <property type="molecule type" value="Genomic_DNA"/>
</dbReference>
<keyword evidence="3" id="KW-1185">Reference proteome</keyword>
<evidence type="ECO:0000313" key="2">
    <source>
        <dbReference type="EMBL" id="KAL3086913.1"/>
    </source>
</evidence>
<dbReference type="AlphaFoldDB" id="A0ABD2J8I2"/>
<protein>
    <recommendedName>
        <fullName evidence="4">Gag protein</fullName>
    </recommendedName>
</protein>
<proteinExistence type="predicted"/>
<dbReference type="PANTHER" id="PTHR22954:SF3">
    <property type="entry name" value="PROTEIN CBG08539"/>
    <property type="match status" value="1"/>
</dbReference>
<reference evidence="2 3" key="1">
    <citation type="submission" date="2024-10" db="EMBL/GenBank/DDBJ databases">
        <authorList>
            <person name="Kim D."/>
        </authorList>
    </citation>
    <scope>NUCLEOTIDE SEQUENCE [LARGE SCALE GENOMIC DNA]</scope>
    <source>
        <strain evidence="2">BH-2024</strain>
    </source>
</reference>
<name>A0ABD2J8I2_9BILA</name>
<feature type="compositionally biased region" description="Basic residues" evidence="1">
    <location>
        <begin position="368"/>
        <end position="377"/>
    </location>
</feature>
<accession>A0ABD2J8I2</accession>
<dbReference type="Proteomes" id="UP001620626">
    <property type="component" value="Unassembled WGS sequence"/>
</dbReference>
<feature type="region of interest" description="Disordered" evidence="1">
    <location>
        <begin position="355"/>
        <end position="382"/>
    </location>
</feature>
<comment type="caution">
    <text evidence="2">The sequence shown here is derived from an EMBL/GenBank/DDBJ whole genome shotgun (WGS) entry which is preliminary data.</text>
</comment>
<gene>
    <name evidence="2" type="ORF">niasHT_021777</name>
</gene>
<evidence type="ECO:0000256" key="1">
    <source>
        <dbReference type="SAM" id="MobiDB-lite"/>
    </source>
</evidence>
<organism evidence="2 3">
    <name type="scientific">Heterodera trifolii</name>
    <dbReference type="NCBI Taxonomy" id="157864"/>
    <lineage>
        <taxon>Eukaryota</taxon>
        <taxon>Metazoa</taxon>
        <taxon>Ecdysozoa</taxon>
        <taxon>Nematoda</taxon>
        <taxon>Chromadorea</taxon>
        <taxon>Rhabditida</taxon>
        <taxon>Tylenchina</taxon>
        <taxon>Tylenchomorpha</taxon>
        <taxon>Tylenchoidea</taxon>
        <taxon>Heteroderidae</taxon>
        <taxon>Heteroderinae</taxon>
        <taxon>Heterodera</taxon>
    </lineage>
</organism>